<protein>
    <submittedName>
        <fullName evidence="8">RNA polymerase factor sigma-70</fullName>
    </submittedName>
</protein>
<dbReference type="GO" id="GO:0003677">
    <property type="term" value="F:DNA binding"/>
    <property type="evidence" value="ECO:0007669"/>
    <property type="project" value="UniProtKB-KW"/>
</dbReference>
<evidence type="ECO:0000256" key="4">
    <source>
        <dbReference type="ARBA" id="ARBA00023125"/>
    </source>
</evidence>
<dbReference type="InterPro" id="IPR013324">
    <property type="entry name" value="RNA_pol_sigma_r3/r4-like"/>
</dbReference>
<dbReference type="InterPro" id="IPR014284">
    <property type="entry name" value="RNA_pol_sigma-70_dom"/>
</dbReference>
<keyword evidence="2" id="KW-0805">Transcription regulation</keyword>
<keyword evidence="4" id="KW-0238">DNA-binding</keyword>
<name>A0A2Z3HAC7_9BACT</name>
<feature type="domain" description="RNA polymerase sigma factor 70 region 4 type 2" evidence="7">
    <location>
        <begin position="146"/>
        <end position="198"/>
    </location>
</feature>
<evidence type="ECO:0000256" key="2">
    <source>
        <dbReference type="ARBA" id="ARBA00023015"/>
    </source>
</evidence>
<dbReference type="Gene3D" id="1.10.1740.10">
    <property type="match status" value="1"/>
</dbReference>
<organism evidence="8 9">
    <name type="scientific">Gemmata obscuriglobus</name>
    <dbReference type="NCBI Taxonomy" id="114"/>
    <lineage>
        <taxon>Bacteria</taxon>
        <taxon>Pseudomonadati</taxon>
        <taxon>Planctomycetota</taxon>
        <taxon>Planctomycetia</taxon>
        <taxon>Gemmatales</taxon>
        <taxon>Gemmataceae</taxon>
        <taxon>Gemmata</taxon>
    </lineage>
</organism>
<keyword evidence="9" id="KW-1185">Reference proteome</keyword>
<dbReference type="InterPro" id="IPR036388">
    <property type="entry name" value="WH-like_DNA-bd_sf"/>
</dbReference>
<evidence type="ECO:0000259" key="6">
    <source>
        <dbReference type="Pfam" id="PF04542"/>
    </source>
</evidence>
<dbReference type="InterPro" id="IPR014326">
    <property type="entry name" value="RNA_pol_sigma-70_Plancto"/>
</dbReference>
<dbReference type="AlphaFoldDB" id="A0A2Z3HAC7"/>
<evidence type="ECO:0000256" key="3">
    <source>
        <dbReference type="ARBA" id="ARBA00023082"/>
    </source>
</evidence>
<dbReference type="GO" id="GO:0016987">
    <property type="term" value="F:sigma factor activity"/>
    <property type="evidence" value="ECO:0007669"/>
    <property type="project" value="UniProtKB-KW"/>
</dbReference>
<comment type="similarity">
    <text evidence="1">Belongs to the sigma-70 factor family. ECF subfamily.</text>
</comment>
<dbReference type="OrthoDB" id="276109at2"/>
<evidence type="ECO:0000313" key="8">
    <source>
        <dbReference type="EMBL" id="AWM39945.1"/>
    </source>
</evidence>
<dbReference type="PANTHER" id="PTHR43133:SF8">
    <property type="entry name" value="RNA POLYMERASE SIGMA FACTOR HI_1459-RELATED"/>
    <property type="match status" value="1"/>
</dbReference>
<dbReference type="PANTHER" id="PTHR43133">
    <property type="entry name" value="RNA POLYMERASE ECF-TYPE SIGMA FACTO"/>
    <property type="match status" value="1"/>
</dbReference>
<dbReference type="SUPFAM" id="SSF88946">
    <property type="entry name" value="Sigma2 domain of RNA polymerase sigma factors"/>
    <property type="match status" value="1"/>
</dbReference>
<dbReference type="InterPro" id="IPR013249">
    <property type="entry name" value="RNA_pol_sigma70_r4_t2"/>
</dbReference>
<dbReference type="NCBIfam" id="TIGR02984">
    <property type="entry name" value="Sig-70_plancto1"/>
    <property type="match status" value="1"/>
</dbReference>
<evidence type="ECO:0000313" key="9">
    <source>
        <dbReference type="Proteomes" id="UP000245802"/>
    </source>
</evidence>
<dbReference type="EMBL" id="CP025958">
    <property type="protein sequence ID" value="AWM39945.1"/>
    <property type="molecule type" value="Genomic_DNA"/>
</dbReference>
<dbReference type="SUPFAM" id="SSF88659">
    <property type="entry name" value="Sigma3 and sigma4 domains of RNA polymerase sigma factors"/>
    <property type="match status" value="1"/>
</dbReference>
<dbReference type="Pfam" id="PF08281">
    <property type="entry name" value="Sigma70_r4_2"/>
    <property type="match status" value="1"/>
</dbReference>
<gene>
    <name evidence="8" type="ORF">C1280_25030</name>
</gene>
<sequence>MWPNREETDRLLDEARAGAPGAVDKLLGEFRDPLRQVVGLRLDPAVARRVDASDIVQDVLIEANQRLTEYLKKPDMPFHLWLRHLAQDRIIDTHRRHRLAQRRSVDREQPIARPAWNDESSVSLVAQLIDTERTPTSEAIRLELQRRLATAIDKLSEDDREIVLMRHHEALSNQEVAHALQLTEAAASMRYLRALRRLRTVLVPDGQERPDDV</sequence>
<dbReference type="Pfam" id="PF04542">
    <property type="entry name" value="Sigma70_r2"/>
    <property type="match status" value="1"/>
</dbReference>
<feature type="domain" description="RNA polymerase sigma-70 region 2" evidence="6">
    <location>
        <begin position="46"/>
        <end position="98"/>
    </location>
</feature>
<dbReference type="KEGG" id="gog:C1280_25030"/>
<dbReference type="InterPro" id="IPR039425">
    <property type="entry name" value="RNA_pol_sigma-70-like"/>
</dbReference>
<dbReference type="GO" id="GO:0006352">
    <property type="term" value="P:DNA-templated transcription initiation"/>
    <property type="evidence" value="ECO:0007669"/>
    <property type="project" value="InterPro"/>
</dbReference>
<evidence type="ECO:0000256" key="5">
    <source>
        <dbReference type="ARBA" id="ARBA00023163"/>
    </source>
</evidence>
<evidence type="ECO:0000259" key="7">
    <source>
        <dbReference type="Pfam" id="PF08281"/>
    </source>
</evidence>
<proteinExistence type="inferred from homology"/>
<dbReference type="Proteomes" id="UP000245802">
    <property type="component" value="Chromosome"/>
</dbReference>
<dbReference type="InterPro" id="IPR013325">
    <property type="entry name" value="RNA_pol_sigma_r2"/>
</dbReference>
<dbReference type="NCBIfam" id="TIGR02937">
    <property type="entry name" value="sigma70-ECF"/>
    <property type="match status" value="1"/>
</dbReference>
<dbReference type="InterPro" id="IPR007627">
    <property type="entry name" value="RNA_pol_sigma70_r2"/>
</dbReference>
<dbReference type="RefSeq" id="WP_010051767.1">
    <property type="nucleotide sequence ID" value="NZ_CP025958.1"/>
</dbReference>
<accession>A0A2Z3HAC7</accession>
<keyword evidence="5" id="KW-0804">Transcription</keyword>
<keyword evidence="3" id="KW-0731">Sigma factor</keyword>
<evidence type="ECO:0000256" key="1">
    <source>
        <dbReference type="ARBA" id="ARBA00010641"/>
    </source>
</evidence>
<dbReference type="Gene3D" id="1.10.10.10">
    <property type="entry name" value="Winged helix-like DNA-binding domain superfamily/Winged helix DNA-binding domain"/>
    <property type="match status" value="1"/>
</dbReference>
<reference evidence="8 9" key="1">
    <citation type="submission" date="2018-01" db="EMBL/GenBank/DDBJ databases">
        <title>G. obscuriglobus.</title>
        <authorList>
            <person name="Franke J."/>
            <person name="Blomberg W."/>
            <person name="Selmecki A."/>
        </authorList>
    </citation>
    <scope>NUCLEOTIDE SEQUENCE [LARGE SCALE GENOMIC DNA]</scope>
    <source>
        <strain evidence="8 9">DSM 5831</strain>
    </source>
</reference>